<dbReference type="PRINTS" id="PR00111">
    <property type="entry name" value="ABHYDROLASE"/>
</dbReference>
<dbReference type="GO" id="GO:0006508">
    <property type="term" value="P:proteolysis"/>
    <property type="evidence" value="ECO:0007669"/>
    <property type="project" value="UniProtKB-KW"/>
</dbReference>
<comment type="similarity">
    <text evidence="3 11 13">Belongs to the peptidase S33 family.</text>
</comment>
<dbReference type="PANTHER" id="PTHR43722:SF1">
    <property type="entry name" value="PROLINE IMINOPEPTIDASE"/>
    <property type="match status" value="1"/>
</dbReference>
<dbReference type="InterPro" id="IPR005944">
    <property type="entry name" value="Pro_iminopeptidase"/>
</dbReference>
<feature type="domain" description="AB hydrolase-1" evidence="14">
    <location>
        <begin position="43"/>
        <end position="301"/>
    </location>
</feature>
<dbReference type="NCBIfam" id="TIGR01249">
    <property type="entry name" value="pro_imino_pep_1"/>
    <property type="match status" value="1"/>
</dbReference>
<keyword evidence="6 11" id="KW-0031">Aminopeptidase</keyword>
<accession>A0A6I3KMD5</accession>
<dbReference type="Gene3D" id="3.40.50.1820">
    <property type="entry name" value="alpha/beta hydrolase"/>
    <property type="match status" value="1"/>
</dbReference>
<comment type="caution">
    <text evidence="15">The sequence shown here is derived from an EMBL/GenBank/DDBJ whole genome shotgun (WGS) entry which is preliminary data.</text>
</comment>
<protein>
    <recommendedName>
        <fullName evidence="5 11">Proline iminopeptidase</fullName>
        <shortName evidence="11">PIP</shortName>
        <ecNumber evidence="4 11">3.4.11.5</ecNumber>
    </recommendedName>
    <alternativeName>
        <fullName evidence="10 11">Prolyl aminopeptidase</fullName>
    </alternativeName>
</protein>
<proteinExistence type="inferred from homology"/>
<feature type="active site" description="Proton donor" evidence="12">
    <location>
        <position position="299"/>
    </location>
</feature>
<dbReference type="PANTHER" id="PTHR43722">
    <property type="entry name" value="PROLINE IMINOPEPTIDASE"/>
    <property type="match status" value="1"/>
</dbReference>
<evidence type="ECO:0000256" key="7">
    <source>
        <dbReference type="ARBA" id="ARBA00022490"/>
    </source>
</evidence>
<keyword evidence="16" id="KW-1185">Reference proteome</keyword>
<dbReference type="PRINTS" id="PR00793">
    <property type="entry name" value="PROAMNOPTASE"/>
</dbReference>
<evidence type="ECO:0000313" key="16">
    <source>
        <dbReference type="Proteomes" id="UP000440694"/>
    </source>
</evidence>
<dbReference type="GO" id="GO:0004177">
    <property type="term" value="F:aminopeptidase activity"/>
    <property type="evidence" value="ECO:0007669"/>
    <property type="project" value="UniProtKB-UniRule"/>
</dbReference>
<evidence type="ECO:0000313" key="15">
    <source>
        <dbReference type="EMBL" id="MTD95599.1"/>
    </source>
</evidence>
<feature type="active site" description="Nucleophile" evidence="12">
    <location>
        <position position="115"/>
    </location>
</feature>
<evidence type="ECO:0000256" key="9">
    <source>
        <dbReference type="ARBA" id="ARBA00022801"/>
    </source>
</evidence>
<dbReference type="SUPFAM" id="SSF53474">
    <property type="entry name" value="alpha/beta-Hydrolases"/>
    <property type="match status" value="1"/>
</dbReference>
<evidence type="ECO:0000256" key="2">
    <source>
        <dbReference type="ARBA" id="ARBA00004496"/>
    </source>
</evidence>
<evidence type="ECO:0000256" key="6">
    <source>
        <dbReference type="ARBA" id="ARBA00022438"/>
    </source>
</evidence>
<evidence type="ECO:0000256" key="10">
    <source>
        <dbReference type="ARBA" id="ARBA00029605"/>
    </source>
</evidence>
<keyword evidence="9 11" id="KW-0378">Hydrolase</keyword>
<dbReference type="InterPro" id="IPR029058">
    <property type="entry name" value="AB_hydrolase_fold"/>
</dbReference>
<evidence type="ECO:0000256" key="4">
    <source>
        <dbReference type="ARBA" id="ARBA00012568"/>
    </source>
</evidence>
<dbReference type="InterPro" id="IPR002410">
    <property type="entry name" value="Peptidase_S33"/>
</dbReference>
<dbReference type="EC" id="3.4.11.5" evidence="4 11"/>
<dbReference type="RefSeq" id="WP_154740128.1">
    <property type="nucleotide sequence ID" value="NZ_WMBQ01000002.1"/>
</dbReference>
<comment type="subcellular location">
    <subcellularLocation>
        <location evidence="2 11">Cytoplasm</location>
    </subcellularLocation>
</comment>
<evidence type="ECO:0000256" key="11">
    <source>
        <dbReference type="PIRNR" id="PIRNR006431"/>
    </source>
</evidence>
<dbReference type="Proteomes" id="UP000440694">
    <property type="component" value="Unassembled WGS sequence"/>
</dbReference>
<dbReference type="PIRSF" id="PIRSF006431">
    <property type="entry name" value="Pept_S33"/>
    <property type="match status" value="1"/>
</dbReference>
<organism evidence="15 16">
    <name type="scientific">Hyphomicrobium album</name>
    <dbReference type="NCBI Taxonomy" id="2665159"/>
    <lineage>
        <taxon>Bacteria</taxon>
        <taxon>Pseudomonadati</taxon>
        <taxon>Pseudomonadota</taxon>
        <taxon>Alphaproteobacteria</taxon>
        <taxon>Hyphomicrobiales</taxon>
        <taxon>Hyphomicrobiaceae</taxon>
        <taxon>Hyphomicrobium</taxon>
    </lineage>
</organism>
<evidence type="ECO:0000259" key="14">
    <source>
        <dbReference type="Pfam" id="PF00561"/>
    </source>
</evidence>
<evidence type="ECO:0000256" key="1">
    <source>
        <dbReference type="ARBA" id="ARBA00001585"/>
    </source>
</evidence>
<dbReference type="InterPro" id="IPR000073">
    <property type="entry name" value="AB_hydrolase_1"/>
</dbReference>
<comment type="catalytic activity">
    <reaction evidence="1 11 13">
        <text>Release of N-terminal proline from a peptide.</text>
        <dbReference type="EC" id="3.4.11.5"/>
    </reaction>
</comment>
<evidence type="ECO:0000256" key="12">
    <source>
        <dbReference type="PIRSR" id="PIRSR006431-1"/>
    </source>
</evidence>
<dbReference type="GO" id="GO:0005737">
    <property type="term" value="C:cytoplasm"/>
    <property type="evidence" value="ECO:0007669"/>
    <property type="project" value="UniProtKB-SubCell"/>
</dbReference>
<sequence length="325" mass="36437">MTIHERLTLYPSLEPYRSGTLDVGDGHSMYFEECGNPEGEPALLVHGGPGGGSNPTMRRFHDPNHYRIILFDQRGCGRSTPNASLDANTTWHLVADMERLREHLQVASWQLFGGSWGSTLALAYAETHPQRVESLILRGIFLVRRAELEWFYQEGCSWIYPDAFAPYQEVIPPAERGDMIAAYYRRLTDNDSRVRLAAAKAWSVWEASTLSLLQDVERIRNFGADAYALTFARIECHYFINGGFFASDDQLLADAGRLQGIPGSIVHGRYDVVTPVKNAWDLHRVWPTADLRIVADAGHAMSEAGIAHELVSATRRHRRASPGTQ</sequence>
<dbReference type="EMBL" id="WMBQ01000002">
    <property type="protein sequence ID" value="MTD95599.1"/>
    <property type="molecule type" value="Genomic_DNA"/>
</dbReference>
<name>A0A6I3KMD5_9HYPH</name>
<feature type="active site" evidence="12">
    <location>
        <position position="271"/>
    </location>
</feature>
<evidence type="ECO:0000256" key="5">
    <source>
        <dbReference type="ARBA" id="ARBA00021843"/>
    </source>
</evidence>
<reference evidence="15 16" key="1">
    <citation type="submission" date="2019-11" db="EMBL/GenBank/DDBJ databases">
        <title>Identification of a novel strain.</title>
        <authorList>
            <person name="Xu Q."/>
            <person name="Wang G."/>
        </authorList>
    </citation>
    <scope>NUCLEOTIDE SEQUENCE [LARGE SCALE GENOMIC DNA]</scope>
    <source>
        <strain evidence="16">xq</strain>
    </source>
</reference>
<dbReference type="Pfam" id="PF00561">
    <property type="entry name" value="Abhydrolase_1"/>
    <property type="match status" value="1"/>
</dbReference>
<dbReference type="AlphaFoldDB" id="A0A6I3KMD5"/>
<keyword evidence="7 11" id="KW-0963">Cytoplasm</keyword>
<keyword evidence="8 11" id="KW-0645">Protease</keyword>
<evidence type="ECO:0000256" key="8">
    <source>
        <dbReference type="ARBA" id="ARBA00022670"/>
    </source>
</evidence>
<evidence type="ECO:0000256" key="13">
    <source>
        <dbReference type="RuleBase" id="RU003421"/>
    </source>
</evidence>
<gene>
    <name evidence="15" type="primary">pip</name>
    <name evidence="15" type="ORF">GIW81_14770</name>
</gene>
<evidence type="ECO:0000256" key="3">
    <source>
        <dbReference type="ARBA" id="ARBA00010088"/>
    </source>
</evidence>